<dbReference type="Proteomes" id="UP001205843">
    <property type="component" value="Unassembled WGS sequence"/>
</dbReference>
<dbReference type="InterPro" id="IPR021269">
    <property type="entry name" value="DUF2848"/>
</dbReference>
<reference evidence="1" key="1">
    <citation type="submission" date="2022-03" db="EMBL/GenBank/DDBJ databases">
        <title>Genomic Encyclopedia of Type Strains, Phase III (KMG-III): the genomes of soil and plant-associated and newly described type strains.</title>
        <authorList>
            <person name="Whitman W."/>
        </authorList>
    </citation>
    <scope>NUCLEOTIDE SEQUENCE</scope>
    <source>
        <strain evidence="1">ANL 6-2</strain>
    </source>
</reference>
<dbReference type="RefSeq" id="WP_253473789.1">
    <property type="nucleotide sequence ID" value="NZ_JALJXV010000001.1"/>
</dbReference>
<proteinExistence type="predicted"/>
<gene>
    <name evidence="1" type="ORF">J2T57_000529</name>
</gene>
<dbReference type="EMBL" id="JALJXV010000001">
    <property type="protein sequence ID" value="MCP1673437.1"/>
    <property type="molecule type" value="Genomic_DNA"/>
</dbReference>
<name>A0AAE3G3V5_9GAMM</name>
<organism evidence="1 2">
    <name type="scientific">Natronocella acetinitrilica</name>
    <dbReference type="NCBI Taxonomy" id="414046"/>
    <lineage>
        <taxon>Bacteria</taxon>
        <taxon>Pseudomonadati</taxon>
        <taxon>Pseudomonadota</taxon>
        <taxon>Gammaproteobacteria</taxon>
        <taxon>Chromatiales</taxon>
        <taxon>Ectothiorhodospiraceae</taxon>
        <taxon>Natronocella</taxon>
    </lineage>
</organism>
<dbReference type="AlphaFoldDB" id="A0AAE3G3V5"/>
<sequence>MTRFRLADTDATLDIAIDELIIAGWAGREQASIQAHIEELQALGVSPPSQTPLFYRVSGDLLTSNSRIQVLGEGSSGEVEALLVGTPDGTFVGVSSDHTDREAEAWSVAYSKQCCAKPAAALLWRLDDVIHHWDELQLESHATIGGERHLYQHGSIAELLHPKDLLASYGINGSSLRPGQAMLCGTLPVHGGVRPASRFDMALIDPVRGRRIDHGYEVQTLPVVS</sequence>
<dbReference type="SUPFAM" id="SSF56529">
    <property type="entry name" value="FAH"/>
    <property type="match status" value="1"/>
</dbReference>
<comment type="caution">
    <text evidence="1">The sequence shown here is derived from an EMBL/GenBank/DDBJ whole genome shotgun (WGS) entry which is preliminary data.</text>
</comment>
<keyword evidence="2" id="KW-1185">Reference proteome</keyword>
<evidence type="ECO:0008006" key="3">
    <source>
        <dbReference type="Google" id="ProtNLM"/>
    </source>
</evidence>
<protein>
    <recommendedName>
        <fullName evidence="3">DUF2848 domain-containing protein</fullName>
    </recommendedName>
</protein>
<dbReference type="GO" id="GO:0003824">
    <property type="term" value="F:catalytic activity"/>
    <property type="evidence" value="ECO:0007669"/>
    <property type="project" value="InterPro"/>
</dbReference>
<evidence type="ECO:0000313" key="2">
    <source>
        <dbReference type="Proteomes" id="UP001205843"/>
    </source>
</evidence>
<evidence type="ECO:0000313" key="1">
    <source>
        <dbReference type="EMBL" id="MCP1673437.1"/>
    </source>
</evidence>
<dbReference type="Pfam" id="PF11010">
    <property type="entry name" value="DUF2848"/>
    <property type="match status" value="1"/>
</dbReference>
<dbReference type="InterPro" id="IPR036663">
    <property type="entry name" value="Fumarylacetoacetase_C_sf"/>
</dbReference>
<accession>A0AAE3G3V5</accession>